<feature type="domain" description="ORC6 first cyclin-like" evidence="7">
    <location>
        <begin position="10"/>
        <end position="95"/>
    </location>
</feature>
<evidence type="ECO:0000256" key="6">
    <source>
        <dbReference type="SAM" id="MobiDB-lite"/>
    </source>
</evidence>
<evidence type="ECO:0000313" key="9">
    <source>
        <dbReference type="Proteomes" id="UP000242877"/>
    </source>
</evidence>
<keyword evidence="4" id="KW-0238">DNA-binding</keyword>
<feature type="compositionally biased region" description="Polar residues" evidence="6">
    <location>
        <begin position="148"/>
        <end position="167"/>
    </location>
</feature>
<dbReference type="GO" id="GO:0005664">
    <property type="term" value="C:nuclear origin of replication recognition complex"/>
    <property type="evidence" value="ECO:0007669"/>
    <property type="project" value="InterPro"/>
</dbReference>
<accession>A0A168BCR8</accession>
<evidence type="ECO:0000256" key="5">
    <source>
        <dbReference type="ARBA" id="ARBA00023242"/>
    </source>
</evidence>
<evidence type="ECO:0000313" key="8">
    <source>
        <dbReference type="EMBL" id="KZZ95134.1"/>
    </source>
</evidence>
<comment type="caution">
    <text evidence="8">The sequence shown here is derived from an EMBL/GenBank/DDBJ whole genome shotgun (WGS) entry which is preliminary data.</text>
</comment>
<evidence type="ECO:0000256" key="2">
    <source>
        <dbReference type="ARBA" id="ARBA00010840"/>
    </source>
</evidence>
<dbReference type="OrthoDB" id="5367324at2759"/>
<name>A0A168BCR8_9EURO</name>
<dbReference type="AlphaFoldDB" id="A0A168BCR8"/>
<dbReference type="InterPro" id="IPR008721">
    <property type="entry name" value="ORC6_cyclin_first"/>
</dbReference>
<keyword evidence="9" id="KW-1185">Reference proteome</keyword>
<gene>
    <name evidence="8" type="ORF">AAP_01622</name>
</gene>
<evidence type="ECO:0000256" key="1">
    <source>
        <dbReference type="ARBA" id="ARBA00004123"/>
    </source>
</evidence>
<comment type="similarity">
    <text evidence="2">Belongs to the ORC6 family.</text>
</comment>
<evidence type="ECO:0000259" key="7">
    <source>
        <dbReference type="Pfam" id="PF05460"/>
    </source>
</evidence>
<protein>
    <submittedName>
        <fullName evidence="8">Origin recognition complex, subunit 6</fullName>
    </submittedName>
</protein>
<organism evidence="8 9">
    <name type="scientific">Ascosphaera apis ARSEF 7405</name>
    <dbReference type="NCBI Taxonomy" id="392613"/>
    <lineage>
        <taxon>Eukaryota</taxon>
        <taxon>Fungi</taxon>
        <taxon>Dikarya</taxon>
        <taxon>Ascomycota</taxon>
        <taxon>Pezizomycotina</taxon>
        <taxon>Eurotiomycetes</taxon>
        <taxon>Eurotiomycetidae</taxon>
        <taxon>Onygenales</taxon>
        <taxon>Ascosphaeraceae</taxon>
        <taxon>Ascosphaera</taxon>
    </lineage>
</organism>
<feature type="compositionally biased region" description="Low complexity" evidence="6">
    <location>
        <begin position="127"/>
        <end position="147"/>
    </location>
</feature>
<comment type="subcellular location">
    <subcellularLocation>
        <location evidence="1">Nucleus</location>
    </subcellularLocation>
</comment>
<keyword evidence="5" id="KW-0539">Nucleus</keyword>
<dbReference type="Proteomes" id="UP000242877">
    <property type="component" value="Unassembled WGS sequence"/>
</dbReference>
<dbReference type="EMBL" id="AZGZ01000005">
    <property type="protein sequence ID" value="KZZ95134.1"/>
    <property type="molecule type" value="Genomic_DNA"/>
</dbReference>
<keyword evidence="3" id="KW-0235">DNA replication</keyword>
<dbReference type="GO" id="GO:0003677">
    <property type="term" value="F:DNA binding"/>
    <property type="evidence" value="ECO:0007669"/>
    <property type="project" value="UniProtKB-KW"/>
</dbReference>
<dbReference type="GO" id="GO:0006260">
    <property type="term" value="P:DNA replication"/>
    <property type="evidence" value="ECO:0007669"/>
    <property type="project" value="UniProtKB-KW"/>
</dbReference>
<proteinExistence type="inferred from homology"/>
<dbReference type="VEuPathDB" id="FungiDB:AAP_01622"/>
<evidence type="ECO:0000256" key="4">
    <source>
        <dbReference type="ARBA" id="ARBA00023125"/>
    </source>
</evidence>
<sequence>MSNKAIEQALAHLIPTHADALPPQIVSLASSLYVQSRHHGSALKPEEEIARPFACAEIACKRLSRTLRLPPLIGRPPCPPRMYGRIYKYIEGALAKASVIRKPSATRNAARRTARAASHAVPAQTDAAALAQTPQSTQQATPRTPQQSIPATPSSRTAQTYTAPPPQIRQQYTAFEAPSWMMAMIRNICKVQPGEVAEMRKDILSKKTSPTAYLAPHMYTGVSSMLSYLRKERIARKKGEDWEEEFLDPVAEWVDTFYHHQQRLRLGQVQPQDVKNETALVGMDDGIVQARLMTLLVATYLVFWSRILSSDEAPVAVETYVELSRWEGVV</sequence>
<dbReference type="Pfam" id="PF05460">
    <property type="entry name" value="ORC6"/>
    <property type="match status" value="1"/>
</dbReference>
<reference evidence="8 9" key="1">
    <citation type="journal article" date="2016" name="Genome Biol. Evol.">
        <title>Divergent and convergent evolution of fungal pathogenicity.</title>
        <authorList>
            <person name="Shang Y."/>
            <person name="Xiao G."/>
            <person name="Zheng P."/>
            <person name="Cen K."/>
            <person name="Zhan S."/>
            <person name="Wang C."/>
        </authorList>
    </citation>
    <scope>NUCLEOTIDE SEQUENCE [LARGE SCALE GENOMIC DNA]</scope>
    <source>
        <strain evidence="8 9">ARSEF 7405</strain>
    </source>
</reference>
<evidence type="ECO:0000256" key="3">
    <source>
        <dbReference type="ARBA" id="ARBA00022705"/>
    </source>
</evidence>
<feature type="region of interest" description="Disordered" evidence="6">
    <location>
        <begin position="103"/>
        <end position="167"/>
    </location>
</feature>